<dbReference type="Proteomes" id="UP000027586">
    <property type="component" value="Unassembled WGS sequence"/>
</dbReference>
<dbReference type="AlphaFoldDB" id="A0A068RF37"/>
<name>A0A068RF37_9FUNG</name>
<keyword evidence="2" id="KW-1185">Reference proteome</keyword>
<organism evidence="1 2">
    <name type="scientific">Lichtheimia corymbifera JMRC:FSU:9682</name>
    <dbReference type="NCBI Taxonomy" id="1263082"/>
    <lineage>
        <taxon>Eukaryota</taxon>
        <taxon>Fungi</taxon>
        <taxon>Fungi incertae sedis</taxon>
        <taxon>Mucoromycota</taxon>
        <taxon>Mucoromycotina</taxon>
        <taxon>Mucoromycetes</taxon>
        <taxon>Mucorales</taxon>
        <taxon>Lichtheimiaceae</taxon>
        <taxon>Lichtheimia</taxon>
    </lineage>
</organism>
<dbReference type="EMBL" id="CBTN010000001">
    <property type="protein sequence ID" value="CDH48559.1"/>
    <property type="molecule type" value="Genomic_DNA"/>
</dbReference>
<evidence type="ECO:0000313" key="1">
    <source>
        <dbReference type="EMBL" id="CDH48559.1"/>
    </source>
</evidence>
<reference evidence="1" key="1">
    <citation type="submission" date="2013-08" db="EMBL/GenBank/DDBJ databases">
        <title>Gene expansion shapes genome architecture in the human pathogen Lichtheimia corymbifera: an evolutionary genomics analysis in the ancient terrestrial Mucorales (Mucoromycotina).</title>
        <authorList>
            <person name="Schwartze V.U."/>
            <person name="Winter S."/>
            <person name="Shelest E."/>
            <person name="Marcet-Houben M."/>
            <person name="Horn F."/>
            <person name="Wehner S."/>
            <person name="Hoffmann K."/>
            <person name="Riege K."/>
            <person name="Sammeth M."/>
            <person name="Nowrousian M."/>
            <person name="Valiante V."/>
            <person name="Linde J."/>
            <person name="Jacobsen I.D."/>
            <person name="Marz M."/>
            <person name="Brakhage A.A."/>
            <person name="Gabaldon T."/>
            <person name="Bocker S."/>
            <person name="Voigt K."/>
        </authorList>
    </citation>
    <scope>NUCLEOTIDE SEQUENCE [LARGE SCALE GENOMIC DNA]</scope>
    <source>
        <strain evidence="1">FSU 9682</strain>
    </source>
</reference>
<evidence type="ECO:0000313" key="2">
    <source>
        <dbReference type="Proteomes" id="UP000027586"/>
    </source>
</evidence>
<dbReference type="VEuPathDB" id="FungiDB:LCOR_00335.1"/>
<gene>
    <name evidence="1" type="ORF">LCOR_00335.1</name>
</gene>
<proteinExistence type="predicted"/>
<protein>
    <submittedName>
        <fullName evidence="1">Uncharacterized protein</fullName>
    </submittedName>
</protein>
<comment type="caution">
    <text evidence="1">The sequence shown here is derived from an EMBL/GenBank/DDBJ whole genome shotgun (WGS) entry which is preliminary data.</text>
</comment>
<accession>A0A068RF37</accession>
<sequence>MSNSANFFDNDIILLYLRLYCHRQSRLPAVLQGHRDGEGCATHIIQQLVGGINRTATIADTYTKRFL</sequence>